<feature type="transmembrane region" description="Helical" evidence="1">
    <location>
        <begin position="31"/>
        <end position="52"/>
    </location>
</feature>
<dbReference type="AlphaFoldDB" id="A0A1F6DWJ3"/>
<proteinExistence type="predicted"/>
<keyword evidence="1" id="KW-0472">Membrane</keyword>
<reference evidence="2 3" key="1">
    <citation type="journal article" date="2016" name="Nat. Commun.">
        <title>Thousands of microbial genomes shed light on interconnected biogeochemical processes in an aquifer system.</title>
        <authorList>
            <person name="Anantharaman K."/>
            <person name="Brown C.T."/>
            <person name="Hug L.A."/>
            <person name="Sharon I."/>
            <person name="Castelle C.J."/>
            <person name="Probst A.J."/>
            <person name="Thomas B.C."/>
            <person name="Singh A."/>
            <person name="Wilkins M.J."/>
            <person name="Karaoz U."/>
            <person name="Brodie E.L."/>
            <person name="Williams K.H."/>
            <person name="Hubbard S.S."/>
            <person name="Banfield J.F."/>
        </authorList>
    </citation>
    <scope>NUCLEOTIDE SEQUENCE [LARGE SCALE GENOMIC DNA]</scope>
</reference>
<gene>
    <name evidence="2" type="ORF">A3D71_04490</name>
</gene>
<accession>A0A1F6DWJ3</accession>
<protein>
    <submittedName>
        <fullName evidence="2">Uncharacterized protein</fullName>
    </submittedName>
</protein>
<evidence type="ECO:0000313" key="2">
    <source>
        <dbReference type="EMBL" id="OGG65773.1"/>
    </source>
</evidence>
<evidence type="ECO:0000313" key="3">
    <source>
        <dbReference type="Proteomes" id="UP000177652"/>
    </source>
</evidence>
<dbReference type="EMBL" id="MFLK01000031">
    <property type="protein sequence ID" value="OGG65773.1"/>
    <property type="molecule type" value="Genomic_DNA"/>
</dbReference>
<dbReference type="Proteomes" id="UP000177652">
    <property type="component" value="Unassembled WGS sequence"/>
</dbReference>
<name>A0A1F6DWJ3_9BACT</name>
<evidence type="ECO:0000256" key="1">
    <source>
        <dbReference type="SAM" id="Phobius"/>
    </source>
</evidence>
<organism evidence="2 3">
    <name type="scientific">Candidatus Kaiserbacteria bacterium RIFCSPHIGHO2_02_FULL_55_20</name>
    <dbReference type="NCBI Taxonomy" id="1798497"/>
    <lineage>
        <taxon>Bacteria</taxon>
        <taxon>Candidatus Kaiseribacteriota</taxon>
    </lineage>
</organism>
<keyword evidence="1" id="KW-0812">Transmembrane</keyword>
<dbReference type="STRING" id="1798497.A3D71_04490"/>
<sequence length="230" mass="24754">MYMKLECAGLSQSTNPLTCRARVSLLTEEGITMKTAICGFLIAFVLLLFAAVMPPAIQGIVIASASAGTYEDNVFPRGFPRAGGKPWLYEDRNIRHRGGGFNQQGRQEFDNTSHSRSFVRWRRLTIVRHRDGTCSRGGVKCPCSPVSVQAKPSIKQDRNQQITVKNVGAGANVTINAAATQQVGGLGSARSTATTGDCAIAVAGTRAFDKPKPHAVRGRNPATGQCTWIY</sequence>
<comment type="caution">
    <text evidence="2">The sequence shown here is derived from an EMBL/GenBank/DDBJ whole genome shotgun (WGS) entry which is preliminary data.</text>
</comment>
<keyword evidence="1" id="KW-1133">Transmembrane helix</keyword>